<dbReference type="InterPro" id="IPR043128">
    <property type="entry name" value="Rev_trsase/Diguanyl_cyclase"/>
</dbReference>
<dbReference type="InterPro" id="IPR052055">
    <property type="entry name" value="Hepadnavirus_pol/RT"/>
</dbReference>
<sequence>MEVLIIDLRFVNQFIRKLAFRMENISLTIKVLDHGDYITSLDLKDAYLHVPLFKDHRRFLRIALYMGGELHHFPSPAFRYNNGSPGVHQNCSSNSSCIKRRDHNNPLSGQLACHSNISVTALKHLDRVIAFLQQLGWIINWEKSSLLPSRVINFLRMEINSSKMKVYIPPEKVLRLKQSVQQIIARPHSSLRELMRVLGLMTATIDAVPWAKFHTRPHQADILLRWDRQLSSLEKKIFLGRETRHRLQWWLQDHNLTQGLSFQQMNWLILTTDASQSGWGAHLNSTRCLESNGKDYVLKLQGNEGSLQGNLGVRTASERKTSENHVRQFHHGGSLTEQGDMEDHGVGREQCAQ</sequence>
<evidence type="ECO:0000313" key="2">
    <source>
        <dbReference type="Proteomes" id="UP000186698"/>
    </source>
</evidence>
<dbReference type="AlphaFoldDB" id="A0A8J0TTX0"/>
<dbReference type="OrthoDB" id="9908277at2759"/>
<dbReference type="SUPFAM" id="SSF56672">
    <property type="entry name" value="DNA/RNA polymerases"/>
    <property type="match status" value="1"/>
</dbReference>
<keyword evidence="2" id="KW-1185">Reference proteome</keyword>
<dbReference type="RefSeq" id="XP_018091064.1">
    <property type="nucleotide sequence ID" value="XM_018235575.2"/>
</dbReference>
<feature type="region of interest" description="Disordered" evidence="1">
    <location>
        <begin position="317"/>
        <end position="353"/>
    </location>
</feature>
<accession>A0A8J0TTX0</accession>
<dbReference type="Gene3D" id="3.10.10.10">
    <property type="entry name" value="HIV Type 1 Reverse Transcriptase, subunit A, domain 1"/>
    <property type="match status" value="1"/>
</dbReference>
<name>A0A8J0TTX0_XENLA</name>
<dbReference type="Proteomes" id="UP000186698">
    <property type="component" value="Chromosome 9_10L"/>
</dbReference>
<dbReference type="KEGG" id="xla:108701228"/>
<evidence type="ECO:0000256" key="1">
    <source>
        <dbReference type="SAM" id="MobiDB-lite"/>
    </source>
</evidence>
<dbReference type="Gene3D" id="3.30.70.270">
    <property type="match status" value="1"/>
</dbReference>
<dbReference type="PANTHER" id="PTHR33050:SF7">
    <property type="entry name" value="RIBONUCLEASE H"/>
    <property type="match status" value="1"/>
</dbReference>
<protein>
    <submittedName>
        <fullName evidence="3">Uncharacterized protein LOC108701228</fullName>
    </submittedName>
</protein>
<proteinExistence type="predicted"/>
<feature type="compositionally biased region" description="Basic and acidic residues" evidence="1">
    <location>
        <begin position="317"/>
        <end position="326"/>
    </location>
</feature>
<dbReference type="PANTHER" id="PTHR33050">
    <property type="entry name" value="REVERSE TRANSCRIPTASE DOMAIN-CONTAINING PROTEIN"/>
    <property type="match status" value="1"/>
</dbReference>
<reference evidence="3" key="1">
    <citation type="submission" date="2025-08" db="UniProtKB">
        <authorList>
            <consortium name="RefSeq"/>
        </authorList>
    </citation>
    <scope>IDENTIFICATION</scope>
    <source>
        <strain evidence="3">J_2021</strain>
        <tissue evidence="3">Erythrocytes</tissue>
    </source>
</reference>
<organism evidence="2 3">
    <name type="scientific">Xenopus laevis</name>
    <name type="common">African clawed frog</name>
    <dbReference type="NCBI Taxonomy" id="8355"/>
    <lineage>
        <taxon>Eukaryota</taxon>
        <taxon>Metazoa</taxon>
        <taxon>Chordata</taxon>
        <taxon>Craniata</taxon>
        <taxon>Vertebrata</taxon>
        <taxon>Euteleostomi</taxon>
        <taxon>Amphibia</taxon>
        <taxon>Batrachia</taxon>
        <taxon>Anura</taxon>
        <taxon>Pipoidea</taxon>
        <taxon>Pipidae</taxon>
        <taxon>Xenopodinae</taxon>
        <taxon>Xenopus</taxon>
        <taxon>Xenopus</taxon>
    </lineage>
</organism>
<evidence type="ECO:0000313" key="3">
    <source>
        <dbReference type="RefSeq" id="XP_018091064.1"/>
    </source>
</evidence>
<dbReference type="GeneID" id="108701228"/>
<gene>
    <name evidence="3" type="primary">LOC108701228</name>
</gene>
<dbReference type="InterPro" id="IPR043502">
    <property type="entry name" value="DNA/RNA_pol_sf"/>
</dbReference>